<feature type="transmembrane region" description="Helical" evidence="1">
    <location>
        <begin position="147"/>
        <end position="168"/>
    </location>
</feature>
<keyword evidence="1" id="KW-0472">Membrane</keyword>
<evidence type="ECO:0008006" key="3">
    <source>
        <dbReference type="Google" id="ProtNLM"/>
    </source>
</evidence>
<feature type="transmembrane region" description="Helical" evidence="1">
    <location>
        <begin position="6"/>
        <end position="28"/>
    </location>
</feature>
<keyword evidence="1" id="KW-0812">Transmembrane</keyword>
<feature type="transmembrane region" description="Helical" evidence="1">
    <location>
        <begin position="204"/>
        <end position="229"/>
    </location>
</feature>
<dbReference type="EMBL" id="LAZR01005067">
    <property type="protein sequence ID" value="KKN03139.1"/>
    <property type="molecule type" value="Genomic_DNA"/>
</dbReference>
<feature type="transmembrane region" description="Helical" evidence="1">
    <location>
        <begin position="40"/>
        <end position="63"/>
    </location>
</feature>
<sequence>MVLTPFEILTGSLSLAIVIISTIIGLRIVSKYFTYKRRELLLVGFTWILLCEIWWSSAFSFLAAIIVGEGFNPELYFTLGNILVPVALICWLTAYTDFLHTKNQKLILIIAAIVGLIYYILFFYFVFNDVTVIGIMFNSVDAEYKPFAFGYLISVLLVFFATGINFARISMKSENQEIKLKGKFLMLAVILFTIGAAMDGLKPYLFGPILNVVLIINRIILILSGMAFYSGFLLPRWIKELIIKEE</sequence>
<protein>
    <recommendedName>
        <fullName evidence="3">Histidine kinase N-terminal 7TM region domain-containing protein</fullName>
    </recommendedName>
</protein>
<accession>A0A0F9MBJ9</accession>
<reference evidence="2" key="1">
    <citation type="journal article" date="2015" name="Nature">
        <title>Complex archaea that bridge the gap between prokaryotes and eukaryotes.</title>
        <authorList>
            <person name="Spang A."/>
            <person name="Saw J.H."/>
            <person name="Jorgensen S.L."/>
            <person name="Zaremba-Niedzwiedzka K."/>
            <person name="Martijn J."/>
            <person name="Lind A.E."/>
            <person name="van Eijk R."/>
            <person name="Schleper C."/>
            <person name="Guy L."/>
            <person name="Ettema T.J."/>
        </authorList>
    </citation>
    <scope>NUCLEOTIDE SEQUENCE</scope>
</reference>
<proteinExistence type="predicted"/>
<feature type="transmembrane region" description="Helical" evidence="1">
    <location>
        <begin position="180"/>
        <end position="198"/>
    </location>
</feature>
<evidence type="ECO:0000256" key="1">
    <source>
        <dbReference type="SAM" id="Phobius"/>
    </source>
</evidence>
<comment type="caution">
    <text evidence="2">The sequence shown here is derived from an EMBL/GenBank/DDBJ whole genome shotgun (WGS) entry which is preliminary data.</text>
</comment>
<dbReference type="AlphaFoldDB" id="A0A0F9MBJ9"/>
<evidence type="ECO:0000313" key="2">
    <source>
        <dbReference type="EMBL" id="KKN03139.1"/>
    </source>
</evidence>
<organism evidence="2">
    <name type="scientific">marine sediment metagenome</name>
    <dbReference type="NCBI Taxonomy" id="412755"/>
    <lineage>
        <taxon>unclassified sequences</taxon>
        <taxon>metagenomes</taxon>
        <taxon>ecological metagenomes</taxon>
    </lineage>
</organism>
<keyword evidence="1" id="KW-1133">Transmembrane helix</keyword>
<feature type="transmembrane region" description="Helical" evidence="1">
    <location>
        <begin position="106"/>
        <end position="127"/>
    </location>
</feature>
<gene>
    <name evidence="2" type="ORF">LCGC14_1110680</name>
</gene>
<feature type="transmembrane region" description="Helical" evidence="1">
    <location>
        <begin position="75"/>
        <end position="94"/>
    </location>
</feature>
<name>A0A0F9MBJ9_9ZZZZ</name>